<dbReference type="Proteomes" id="UP000198618">
    <property type="component" value="Unassembled WGS sequence"/>
</dbReference>
<gene>
    <name evidence="1" type="ORF">SAMN05216389_12626</name>
</gene>
<protein>
    <submittedName>
        <fullName evidence="1">Uncharacterized protein</fullName>
    </submittedName>
</protein>
<proteinExistence type="predicted"/>
<organism evidence="1 2">
    <name type="scientific">Oceanobacillus limi</name>
    <dbReference type="NCBI Taxonomy" id="930131"/>
    <lineage>
        <taxon>Bacteria</taxon>
        <taxon>Bacillati</taxon>
        <taxon>Bacillota</taxon>
        <taxon>Bacilli</taxon>
        <taxon>Bacillales</taxon>
        <taxon>Bacillaceae</taxon>
        <taxon>Oceanobacillus</taxon>
    </lineage>
</organism>
<reference evidence="1 2" key="1">
    <citation type="submission" date="2016-10" db="EMBL/GenBank/DDBJ databases">
        <authorList>
            <person name="de Groot N.N."/>
        </authorList>
    </citation>
    <scope>NUCLEOTIDE SEQUENCE [LARGE SCALE GENOMIC DNA]</scope>
    <source>
        <strain evidence="1 2">IBRC-M 10780</strain>
    </source>
</reference>
<evidence type="ECO:0000313" key="1">
    <source>
        <dbReference type="EMBL" id="SET76802.1"/>
    </source>
</evidence>
<dbReference type="EMBL" id="FOHE01000026">
    <property type="protein sequence ID" value="SET76802.1"/>
    <property type="molecule type" value="Genomic_DNA"/>
</dbReference>
<dbReference type="AlphaFoldDB" id="A0A1I0GZD7"/>
<dbReference type="RefSeq" id="WP_170840847.1">
    <property type="nucleotide sequence ID" value="NZ_FOHE01000026.1"/>
</dbReference>
<sequence length="50" mass="5727">MKIKSLEAKGKETKIRIPVYTNLHRDENGDIKGKVIDHIEIPKEVVKKGE</sequence>
<accession>A0A1I0GZD7</accession>
<keyword evidence="2" id="KW-1185">Reference proteome</keyword>
<evidence type="ECO:0000313" key="2">
    <source>
        <dbReference type="Proteomes" id="UP000198618"/>
    </source>
</evidence>
<name>A0A1I0GZD7_9BACI</name>
<dbReference type="STRING" id="930131.SAMN05216389_12626"/>